<dbReference type="EMBL" id="JAJVCN010000003">
    <property type="protein sequence ID" value="MCE7009065.1"/>
    <property type="molecule type" value="Genomic_DNA"/>
</dbReference>
<gene>
    <name evidence="2" type="ORF">LWC34_40575</name>
</gene>
<evidence type="ECO:0000256" key="1">
    <source>
        <dbReference type="SAM" id="Phobius"/>
    </source>
</evidence>
<name>A0ABS8ZMX9_9PSEU</name>
<evidence type="ECO:0008006" key="4">
    <source>
        <dbReference type="Google" id="ProtNLM"/>
    </source>
</evidence>
<feature type="transmembrane region" description="Helical" evidence="1">
    <location>
        <begin position="37"/>
        <end position="58"/>
    </location>
</feature>
<protein>
    <recommendedName>
        <fullName evidence="4">DUF2207 domain-containing protein</fullName>
    </recommendedName>
</protein>
<keyword evidence="1" id="KW-0812">Transmembrane</keyword>
<evidence type="ECO:0000313" key="3">
    <source>
        <dbReference type="Proteomes" id="UP001521150"/>
    </source>
</evidence>
<reference evidence="2 3" key="1">
    <citation type="submission" date="2021-12" db="EMBL/GenBank/DDBJ databases">
        <title>Genome sequence of Kibdelosporangium philippinense ATCC 49844.</title>
        <authorList>
            <person name="Fedorov E.A."/>
            <person name="Omeragic M."/>
            <person name="Shalygina K.F."/>
            <person name="Maclea K.S."/>
        </authorList>
    </citation>
    <scope>NUCLEOTIDE SEQUENCE [LARGE SCALE GENOMIC DNA]</scope>
    <source>
        <strain evidence="2 3">ATCC 49844</strain>
    </source>
</reference>
<proteinExistence type="predicted"/>
<dbReference type="Proteomes" id="UP001521150">
    <property type="component" value="Unassembled WGS sequence"/>
</dbReference>
<feature type="transmembrane region" description="Helical" evidence="1">
    <location>
        <begin position="12"/>
        <end position="31"/>
    </location>
</feature>
<keyword evidence="3" id="KW-1185">Reference proteome</keyword>
<dbReference type="RefSeq" id="WP_233730500.1">
    <property type="nucleotide sequence ID" value="NZ_JAJVCN010000003.1"/>
</dbReference>
<keyword evidence="1" id="KW-0472">Membrane</keyword>
<evidence type="ECO:0000313" key="2">
    <source>
        <dbReference type="EMBL" id="MCE7009065.1"/>
    </source>
</evidence>
<accession>A0ABS8ZMX9</accession>
<sequence length="61" mass="6551">MPKFNLLPAAMVMFAIGLLAIIAVFVLYAAGTTDPSVWLYVAAMLLPIGLGLGIFSVVRRR</sequence>
<organism evidence="2 3">
    <name type="scientific">Kibdelosporangium philippinense</name>
    <dbReference type="NCBI Taxonomy" id="211113"/>
    <lineage>
        <taxon>Bacteria</taxon>
        <taxon>Bacillati</taxon>
        <taxon>Actinomycetota</taxon>
        <taxon>Actinomycetes</taxon>
        <taxon>Pseudonocardiales</taxon>
        <taxon>Pseudonocardiaceae</taxon>
        <taxon>Kibdelosporangium</taxon>
    </lineage>
</organism>
<keyword evidence="1" id="KW-1133">Transmembrane helix</keyword>
<comment type="caution">
    <text evidence="2">The sequence shown here is derived from an EMBL/GenBank/DDBJ whole genome shotgun (WGS) entry which is preliminary data.</text>
</comment>